<keyword evidence="8 11" id="KW-0520">NAD</keyword>
<dbReference type="EC" id="1.1.1.23" evidence="3 11"/>
<comment type="caution">
    <text evidence="14">The sequence shown here is derived from an EMBL/GenBank/DDBJ whole genome shotgun (WGS) entry which is preliminary data.</text>
</comment>
<dbReference type="Pfam" id="PF00815">
    <property type="entry name" value="Histidinol_dh"/>
    <property type="match status" value="1"/>
</dbReference>
<sequence length="498" mass="52022">MPLSSLAALTAFARLFMPGERPPDAGPEEDLPDSGHGLYQPLIRADDPRSRSERIDHVISRIDLRGDALPEGPALRDLLPRADFDVSAALEKVRPICEAVHHRGDAALIDFAERFDGVRLESVRVPAGAIADALEGLDPAVRAALEESIRRARAVHREQRRGTHTVQVVPGGSVTEKWVPVDRVGLYAPGGRSVYPSSVIMNVVPAQEAGVGSIALASPAQAEFGGLPHPTILAACALLGVDEVYAAGGATAVAMFAHGTESCPPANMVTGPGNIWVAAAKRFYAGRIGIDAEAGPTEIAVLADSTADPVHVASDLISQAEHDPLAAAVLVTDSVELADAVEKELAPQVAATRHVDDRIVPALGGRQSAIVLVDGVEEGLRVVDAYGAEHLEIQTADAAAVADRVRNAGAIFVGPWAPVSLGDYAAGSNHVLPTGGCACHSSGLSVQSFLRGIHIVDYTREALADVAHHVVTLAEAEDLPAHGAAIKARFGWKVPTTQ</sequence>
<keyword evidence="15" id="KW-1185">Reference proteome</keyword>
<reference evidence="14" key="2">
    <citation type="submission" date="2020-09" db="EMBL/GenBank/DDBJ databases">
        <authorList>
            <person name="Sun Q."/>
            <person name="Ohkuma M."/>
        </authorList>
    </citation>
    <scope>NUCLEOTIDE SEQUENCE</scope>
    <source>
        <strain evidence="14">JCM 4386</strain>
    </source>
</reference>
<dbReference type="NCBIfam" id="TIGR00069">
    <property type="entry name" value="hisD"/>
    <property type="match status" value="1"/>
</dbReference>
<feature type="binding site" evidence="11">
    <location>
        <position position="322"/>
    </location>
    <ligand>
        <name>substrate</name>
    </ligand>
</feature>
<comment type="caution">
    <text evidence="11">Lacks conserved residue(s) required for the propagation of feature annotation.</text>
</comment>
<comment type="similarity">
    <text evidence="2 11 12">Belongs to the histidinol dehydrogenase family.</text>
</comment>
<feature type="active site" description="Proton acceptor" evidence="11">
    <location>
        <position position="390"/>
    </location>
</feature>
<feature type="active site" description="Proton acceptor" evidence="11">
    <location>
        <position position="389"/>
    </location>
</feature>
<keyword evidence="6 11" id="KW-0862">Zinc</keyword>
<feature type="binding site" evidence="11">
    <location>
        <position position="423"/>
    </location>
    <ligand>
        <name>Zn(2+)</name>
        <dbReference type="ChEBI" id="CHEBI:29105"/>
    </ligand>
</feature>
<dbReference type="Gene3D" id="1.20.5.1300">
    <property type="match status" value="1"/>
</dbReference>
<evidence type="ECO:0000256" key="1">
    <source>
        <dbReference type="ARBA" id="ARBA00003850"/>
    </source>
</evidence>
<dbReference type="CDD" id="cd06572">
    <property type="entry name" value="Histidinol_dh"/>
    <property type="match status" value="1"/>
</dbReference>
<name>A0A918FRV6_9ACTN</name>
<evidence type="ECO:0000256" key="10">
    <source>
        <dbReference type="ARBA" id="ARBA00049489"/>
    </source>
</evidence>
<feature type="binding site" evidence="11">
    <location>
        <position position="477"/>
    </location>
    <ligand>
        <name>substrate</name>
    </ligand>
</feature>
<evidence type="ECO:0000256" key="4">
    <source>
        <dbReference type="ARBA" id="ARBA00016531"/>
    </source>
</evidence>
<evidence type="ECO:0000256" key="12">
    <source>
        <dbReference type="RuleBase" id="RU004175"/>
    </source>
</evidence>
<dbReference type="AlphaFoldDB" id="A0A918FRV6"/>
<comment type="cofactor">
    <cofactor evidence="11">
        <name>Zn(2+)</name>
        <dbReference type="ChEBI" id="CHEBI:29105"/>
    </cofactor>
    <text evidence="11">Binds 1 zinc ion per subunit.</text>
</comment>
<dbReference type="PANTHER" id="PTHR21256:SF2">
    <property type="entry name" value="HISTIDINE BIOSYNTHESIS TRIFUNCTIONAL PROTEIN"/>
    <property type="match status" value="1"/>
</dbReference>
<dbReference type="InterPro" id="IPR012131">
    <property type="entry name" value="Hstdl_DH"/>
</dbReference>
<feature type="binding site" evidence="11">
    <location>
        <position position="322"/>
    </location>
    <ligand>
        <name>Zn(2+)</name>
        <dbReference type="ChEBI" id="CHEBI:29105"/>
    </ligand>
</feature>
<comment type="function">
    <text evidence="1 11">Catalyzes the sequential NAD-dependent oxidations of L-histidinol to L-histidinaldehyde and then to L-histidine.</text>
</comment>
<dbReference type="EMBL" id="BMTL01000003">
    <property type="protein sequence ID" value="GGR72071.1"/>
    <property type="molecule type" value="Genomic_DNA"/>
</dbReference>
<feature type="binding site" evidence="11">
    <location>
        <position position="423"/>
    </location>
    <ligand>
        <name>substrate</name>
    </ligand>
</feature>
<protein>
    <recommendedName>
        <fullName evidence="4 11">Histidinol dehydrogenase</fullName>
        <shortName evidence="11">HDH</shortName>
        <ecNumber evidence="3 11">1.1.1.23</ecNumber>
    </recommendedName>
</protein>
<feature type="binding site" evidence="11">
    <location>
        <position position="319"/>
    </location>
    <ligand>
        <name>Zn(2+)</name>
        <dbReference type="ChEBI" id="CHEBI:29105"/>
    </ligand>
</feature>
<dbReference type="PROSITE" id="PS00611">
    <property type="entry name" value="HISOL_DEHYDROGENASE"/>
    <property type="match status" value="1"/>
</dbReference>
<reference evidence="14" key="1">
    <citation type="journal article" date="2014" name="Int. J. Syst. Evol. Microbiol.">
        <title>Complete genome sequence of Corynebacterium casei LMG S-19264T (=DSM 44701T), isolated from a smear-ripened cheese.</title>
        <authorList>
            <consortium name="US DOE Joint Genome Institute (JGI-PGF)"/>
            <person name="Walter F."/>
            <person name="Albersmeier A."/>
            <person name="Kalinowski J."/>
            <person name="Ruckert C."/>
        </authorList>
    </citation>
    <scope>NUCLEOTIDE SEQUENCE</scope>
    <source>
        <strain evidence="14">JCM 4386</strain>
    </source>
</reference>
<feature type="binding site" evidence="11">
    <location>
        <position position="482"/>
    </location>
    <ligand>
        <name>substrate</name>
    </ligand>
</feature>
<evidence type="ECO:0000256" key="2">
    <source>
        <dbReference type="ARBA" id="ARBA00010178"/>
    </source>
</evidence>
<proteinExistence type="inferred from homology"/>
<evidence type="ECO:0000313" key="15">
    <source>
        <dbReference type="Proteomes" id="UP000606194"/>
    </source>
</evidence>
<evidence type="ECO:0000313" key="14">
    <source>
        <dbReference type="EMBL" id="GGR72071.1"/>
    </source>
</evidence>
<evidence type="ECO:0000256" key="9">
    <source>
        <dbReference type="ARBA" id="ARBA00023102"/>
    </source>
</evidence>
<dbReference type="FunFam" id="3.40.50.1980:FF:000001">
    <property type="entry name" value="Histidinol dehydrogenase"/>
    <property type="match status" value="1"/>
</dbReference>
<accession>A0A918FRV6</accession>
<evidence type="ECO:0000256" key="6">
    <source>
        <dbReference type="ARBA" id="ARBA00022833"/>
    </source>
</evidence>
<feature type="binding site" evidence="11">
    <location>
        <position position="482"/>
    </location>
    <ligand>
        <name>Zn(2+)</name>
        <dbReference type="ChEBI" id="CHEBI:29105"/>
    </ligand>
</feature>
<keyword evidence="5 11" id="KW-0479">Metal-binding</keyword>
<dbReference type="PRINTS" id="PR00083">
    <property type="entry name" value="HOLDHDRGNASE"/>
</dbReference>
<feature type="binding site" evidence="11">
    <location>
        <position position="390"/>
    </location>
    <ligand>
        <name>substrate</name>
    </ligand>
</feature>
<dbReference type="PANTHER" id="PTHR21256">
    <property type="entry name" value="HISTIDINOL DEHYDROGENASE HDH"/>
    <property type="match status" value="1"/>
</dbReference>
<comment type="catalytic activity">
    <reaction evidence="10 11">
        <text>L-histidinol + 2 NAD(+) + H2O = L-histidine + 2 NADH + 3 H(+)</text>
        <dbReference type="Rhea" id="RHEA:20641"/>
        <dbReference type="ChEBI" id="CHEBI:15377"/>
        <dbReference type="ChEBI" id="CHEBI:15378"/>
        <dbReference type="ChEBI" id="CHEBI:57540"/>
        <dbReference type="ChEBI" id="CHEBI:57595"/>
        <dbReference type="ChEBI" id="CHEBI:57699"/>
        <dbReference type="ChEBI" id="CHEBI:57945"/>
        <dbReference type="EC" id="1.1.1.23"/>
    </reaction>
</comment>
<dbReference type="GO" id="GO:0004399">
    <property type="term" value="F:histidinol dehydrogenase activity"/>
    <property type="evidence" value="ECO:0007669"/>
    <property type="project" value="UniProtKB-UniRule"/>
</dbReference>
<keyword evidence="7 11" id="KW-0560">Oxidoreductase</keyword>
<keyword evidence="11" id="KW-0028">Amino-acid biosynthesis</keyword>
<keyword evidence="9 11" id="KW-0368">Histidine biosynthesis</keyword>
<dbReference type="InterPro" id="IPR001692">
    <property type="entry name" value="Histidinol_DH_CS"/>
</dbReference>
<dbReference type="GO" id="GO:0000105">
    <property type="term" value="P:L-histidine biosynthetic process"/>
    <property type="evidence" value="ECO:0007669"/>
    <property type="project" value="UniProtKB-UniRule"/>
</dbReference>
<dbReference type="InterPro" id="IPR016161">
    <property type="entry name" value="Ald_DH/histidinol_DH"/>
</dbReference>
<feature type="binding site" evidence="11">
    <location>
        <position position="297"/>
    </location>
    <ligand>
        <name>substrate</name>
    </ligand>
</feature>
<evidence type="ECO:0000256" key="3">
    <source>
        <dbReference type="ARBA" id="ARBA00012965"/>
    </source>
</evidence>
<dbReference type="GO" id="GO:0051287">
    <property type="term" value="F:NAD binding"/>
    <property type="evidence" value="ECO:0007669"/>
    <property type="project" value="InterPro"/>
</dbReference>
<evidence type="ECO:0000256" key="13">
    <source>
        <dbReference type="SAM" id="MobiDB-lite"/>
    </source>
</evidence>
<dbReference type="GO" id="GO:0005829">
    <property type="term" value="C:cytosol"/>
    <property type="evidence" value="ECO:0007669"/>
    <property type="project" value="TreeGrafter"/>
</dbReference>
<gene>
    <name evidence="11 14" type="primary">hisD</name>
    <name evidence="14" type="ORF">GCM10010269_08800</name>
</gene>
<dbReference type="Proteomes" id="UP000606194">
    <property type="component" value="Unassembled WGS sequence"/>
</dbReference>
<feature type="binding site" evidence="11">
    <location>
        <position position="319"/>
    </location>
    <ligand>
        <name>substrate</name>
    </ligand>
</feature>
<feature type="region of interest" description="Disordered" evidence="13">
    <location>
        <begin position="18"/>
        <end position="50"/>
    </location>
</feature>
<dbReference type="HAMAP" id="MF_01024">
    <property type="entry name" value="HisD"/>
    <property type="match status" value="1"/>
</dbReference>
<evidence type="ECO:0000256" key="7">
    <source>
        <dbReference type="ARBA" id="ARBA00023002"/>
    </source>
</evidence>
<dbReference type="SUPFAM" id="SSF53720">
    <property type="entry name" value="ALDH-like"/>
    <property type="match status" value="1"/>
</dbReference>
<comment type="pathway">
    <text evidence="11">Amino-acid biosynthesis; L-histidine biosynthesis; L-histidine from 5-phospho-alpha-D-ribose 1-diphosphate: step 9/9.</text>
</comment>
<organism evidence="14 15">
    <name type="scientific">Streptomyces humidus</name>
    <dbReference type="NCBI Taxonomy" id="52259"/>
    <lineage>
        <taxon>Bacteria</taxon>
        <taxon>Bacillati</taxon>
        <taxon>Actinomycetota</taxon>
        <taxon>Actinomycetes</taxon>
        <taxon>Kitasatosporales</taxon>
        <taxon>Streptomycetaceae</taxon>
        <taxon>Streptomyces</taxon>
    </lineage>
</organism>
<evidence type="ECO:0000256" key="8">
    <source>
        <dbReference type="ARBA" id="ARBA00023027"/>
    </source>
</evidence>
<evidence type="ECO:0000256" key="11">
    <source>
        <dbReference type="HAMAP-Rule" id="MF_01024"/>
    </source>
</evidence>
<dbReference type="Gene3D" id="3.40.50.1980">
    <property type="entry name" value="Nitrogenase molybdenum iron protein domain"/>
    <property type="match status" value="2"/>
</dbReference>
<dbReference type="GO" id="GO:0008270">
    <property type="term" value="F:zinc ion binding"/>
    <property type="evidence" value="ECO:0007669"/>
    <property type="project" value="UniProtKB-UniRule"/>
</dbReference>
<evidence type="ECO:0000256" key="5">
    <source>
        <dbReference type="ARBA" id="ARBA00022723"/>
    </source>
</evidence>